<organism evidence="7 8">
    <name type="scientific">Vibrio mediterranei</name>
    <dbReference type="NCBI Taxonomy" id="689"/>
    <lineage>
        <taxon>Bacteria</taxon>
        <taxon>Pseudomonadati</taxon>
        <taxon>Pseudomonadota</taxon>
        <taxon>Gammaproteobacteria</taxon>
        <taxon>Vibrionales</taxon>
        <taxon>Vibrionaceae</taxon>
        <taxon>Vibrio</taxon>
    </lineage>
</organism>
<dbReference type="EMBL" id="CP033577">
    <property type="protein sequence ID" value="AYV21355.1"/>
    <property type="molecule type" value="Genomic_DNA"/>
</dbReference>
<keyword evidence="3" id="KW-0479">Metal-binding</keyword>
<dbReference type="CDD" id="cd00564">
    <property type="entry name" value="TMP_TenI"/>
    <property type="match status" value="1"/>
</dbReference>
<dbReference type="Gene3D" id="3.20.20.70">
    <property type="entry name" value="Aldolase class I"/>
    <property type="match status" value="1"/>
</dbReference>
<evidence type="ECO:0000256" key="3">
    <source>
        <dbReference type="ARBA" id="ARBA00022723"/>
    </source>
</evidence>
<dbReference type="FunFam" id="3.20.20.70:FF:000064">
    <property type="entry name" value="Thiamine-phosphate synthase"/>
    <property type="match status" value="1"/>
</dbReference>
<dbReference type="AlphaFoldDB" id="A0A3G4VA71"/>
<feature type="domain" description="Thiamine phosphate synthase/TenI" evidence="6">
    <location>
        <begin position="210"/>
        <end position="386"/>
    </location>
</feature>
<dbReference type="GO" id="GO:0009228">
    <property type="term" value="P:thiamine biosynthetic process"/>
    <property type="evidence" value="ECO:0007669"/>
    <property type="project" value="UniProtKB-KW"/>
</dbReference>
<evidence type="ECO:0000313" key="8">
    <source>
        <dbReference type="Proteomes" id="UP000279760"/>
    </source>
</evidence>
<evidence type="ECO:0000256" key="2">
    <source>
        <dbReference type="ARBA" id="ARBA00022679"/>
    </source>
</evidence>
<dbReference type="NCBIfam" id="NF002904">
    <property type="entry name" value="PRK03512.1"/>
    <property type="match status" value="1"/>
</dbReference>
<dbReference type="GO" id="GO:0004789">
    <property type="term" value="F:thiamine-phosphate diphosphorylase activity"/>
    <property type="evidence" value="ECO:0007669"/>
    <property type="project" value="UniProtKB-EC"/>
</dbReference>
<dbReference type="GO" id="GO:0046872">
    <property type="term" value="F:metal ion binding"/>
    <property type="evidence" value="ECO:0007669"/>
    <property type="project" value="UniProtKB-KW"/>
</dbReference>
<gene>
    <name evidence="7" type="ORF">ECB94_08685</name>
</gene>
<dbReference type="InterPro" id="IPR036206">
    <property type="entry name" value="ThiamineP_synth_sf"/>
</dbReference>
<dbReference type="InterPro" id="IPR022998">
    <property type="entry name" value="ThiamineP_synth_TenI"/>
</dbReference>
<keyword evidence="4" id="KW-0460">Magnesium</keyword>
<name>A0A3G4VA71_9VIBR</name>
<protein>
    <submittedName>
        <fullName evidence="7">Thiamine phosphate synthase</fullName>
        <ecNumber evidence="7">2.5.1.3</ecNumber>
    </submittedName>
</protein>
<dbReference type="Pfam" id="PF02581">
    <property type="entry name" value="TMP-TENI"/>
    <property type="match status" value="1"/>
</dbReference>
<keyword evidence="5" id="KW-0784">Thiamine biosynthesis</keyword>
<reference evidence="7 8" key="1">
    <citation type="submission" date="2018-11" db="EMBL/GenBank/DDBJ databases">
        <title>Complete Genome Sequence of Vbrio mediterranei 117-T6: a Potential Pathogen Bacteria Isolated from the Conchocelis of Pyropia.</title>
        <authorList>
            <person name="Liu Q."/>
        </authorList>
    </citation>
    <scope>NUCLEOTIDE SEQUENCE [LARGE SCALE GENOMIC DNA]</scope>
    <source>
        <strain evidence="7 8">117-T6</strain>
    </source>
</reference>
<dbReference type="EC" id="2.5.1.3" evidence="7"/>
<dbReference type="PANTHER" id="PTHR20857">
    <property type="entry name" value="THIAMINE-PHOSPHATE PYROPHOSPHORYLASE"/>
    <property type="match status" value="1"/>
</dbReference>
<evidence type="ECO:0000256" key="4">
    <source>
        <dbReference type="ARBA" id="ARBA00022842"/>
    </source>
</evidence>
<evidence type="ECO:0000256" key="1">
    <source>
        <dbReference type="ARBA" id="ARBA00004948"/>
    </source>
</evidence>
<comment type="pathway">
    <text evidence="1">Cofactor biosynthesis; thiamine diphosphate biosynthesis.</text>
</comment>
<dbReference type="PANTHER" id="PTHR20857:SF15">
    <property type="entry name" value="THIAMINE-PHOSPHATE SYNTHASE"/>
    <property type="match status" value="1"/>
</dbReference>
<dbReference type="RefSeq" id="WP_124940447.1">
    <property type="nucleotide sequence ID" value="NZ_CP033577.1"/>
</dbReference>
<dbReference type="InterPro" id="IPR013785">
    <property type="entry name" value="Aldolase_TIM"/>
</dbReference>
<sequence length="411" mass="46176">MTLLIPSNHQDLIERVRHVLLLAQSVGFDIDDIQISEVKESDVIHIDDSERRQIISSDLLSVQMNNEADYRLQYHHGFVESDFPKVIQSMTLGDVYIDVHSEFERKDIWSCREEVIKASSGALSLTDAQEHFAWFIVSIVLDFPLEDAVMLARAGSVSRETWPSTREQFFTPVIENSHLAIKVGWAVRASTSVFPTLSKSSLGLYPVVDNVEWIERLLKQGIKTIQLRIKDPDYPNLAQQIQKAIQLGEQYDAQVFINDYWQLAIEYGAFGVHLGQEDIETADLTLLASNNIALGLSTHGYYELLRVVQIHPSYIALGHIFPTTTKVMPSRPQGLVRLALYQQLIDSIQYGEKLGYPTVAIGGIDLQTAKPVWDCGVTSLAVVRALTLAADTQHVIDEFSLIMAGERDGLR</sequence>
<evidence type="ECO:0000259" key="6">
    <source>
        <dbReference type="Pfam" id="PF02581"/>
    </source>
</evidence>
<evidence type="ECO:0000313" key="7">
    <source>
        <dbReference type="EMBL" id="AYV21355.1"/>
    </source>
</evidence>
<accession>A0A3G4VA71</accession>
<dbReference type="Proteomes" id="UP000279760">
    <property type="component" value="Chromosome 1"/>
</dbReference>
<dbReference type="GO" id="GO:0005737">
    <property type="term" value="C:cytoplasm"/>
    <property type="evidence" value="ECO:0007669"/>
    <property type="project" value="TreeGrafter"/>
</dbReference>
<keyword evidence="2 7" id="KW-0808">Transferase</keyword>
<dbReference type="SUPFAM" id="SSF51391">
    <property type="entry name" value="Thiamin phosphate synthase"/>
    <property type="match status" value="1"/>
</dbReference>
<dbReference type="NCBIfam" id="NF008933">
    <property type="entry name" value="PRK12290.1"/>
    <property type="match status" value="1"/>
</dbReference>
<proteinExistence type="predicted"/>
<evidence type="ECO:0000256" key="5">
    <source>
        <dbReference type="ARBA" id="ARBA00022977"/>
    </source>
</evidence>